<protein>
    <recommendedName>
        <fullName evidence="1">TadE-like domain-containing protein</fullName>
    </recommendedName>
</protein>
<sequence>MRLWAAQRGTMAIETAIVLPVLATLALGAFDASRILSRQQQLQSAANEAAEVVLAASSGPGINSSDLKTILVNSLGIQPSQLTIEQRFRCDASPTLVTTKPTSETCAPPMPIYTYVRLNLTETYNPVWTQFGVGSPVNYNIVRTVQTS</sequence>
<evidence type="ECO:0000259" key="1">
    <source>
        <dbReference type="Pfam" id="PF07811"/>
    </source>
</evidence>
<dbReference type="InterPro" id="IPR012495">
    <property type="entry name" value="TadE-like_dom"/>
</dbReference>
<gene>
    <name evidence="2" type="ORF">GCM10011515_10580</name>
</gene>
<dbReference type="Proteomes" id="UP000619041">
    <property type="component" value="Unassembled WGS sequence"/>
</dbReference>
<reference evidence="3" key="1">
    <citation type="journal article" date="2019" name="Int. J. Syst. Evol. Microbiol.">
        <title>The Global Catalogue of Microorganisms (GCM) 10K type strain sequencing project: providing services to taxonomists for standard genome sequencing and annotation.</title>
        <authorList>
            <consortium name="The Broad Institute Genomics Platform"/>
            <consortium name="The Broad Institute Genome Sequencing Center for Infectious Disease"/>
            <person name="Wu L."/>
            <person name="Ma J."/>
        </authorList>
    </citation>
    <scope>NUCLEOTIDE SEQUENCE [LARGE SCALE GENOMIC DNA]</scope>
    <source>
        <strain evidence="3">CGMCC 1.15959</strain>
    </source>
</reference>
<dbReference type="Pfam" id="PF07811">
    <property type="entry name" value="TadE"/>
    <property type="match status" value="1"/>
</dbReference>
<accession>A0ABQ1S3V2</accession>
<dbReference type="EMBL" id="BMKL01000001">
    <property type="protein sequence ID" value="GGD92764.1"/>
    <property type="molecule type" value="Genomic_DNA"/>
</dbReference>
<keyword evidence="3" id="KW-1185">Reference proteome</keyword>
<proteinExistence type="predicted"/>
<name>A0ABQ1S3V2_9SPHN</name>
<feature type="domain" description="TadE-like" evidence="1">
    <location>
        <begin position="9"/>
        <end position="50"/>
    </location>
</feature>
<evidence type="ECO:0000313" key="2">
    <source>
        <dbReference type="EMBL" id="GGD92764.1"/>
    </source>
</evidence>
<evidence type="ECO:0000313" key="3">
    <source>
        <dbReference type="Proteomes" id="UP000619041"/>
    </source>
</evidence>
<comment type="caution">
    <text evidence="2">The sequence shown here is derived from an EMBL/GenBank/DDBJ whole genome shotgun (WGS) entry which is preliminary data.</text>
</comment>
<organism evidence="2 3">
    <name type="scientific">Tsuneonella deserti</name>
    <dbReference type="NCBI Taxonomy" id="2035528"/>
    <lineage>
        <taxon>Bacteria</taxon>
        <taxon>Pseudomonadati</taxon>
        <taxon>Pseudomonadota</taxon>
        <taxon>Alphaproteobacteria</taxon>
        <taxon>Sphingomonadales</taxon>
        <taxon>Erythrobacteraceae</taxon>
        <taxon>Tsuneonella</taxon>
    </lineage>
</organism>